<gene>
    <name evidence="1" type="ORF">ACFSBH_11555</name>
</gene>
<dbReference type="Proteomes" id="UP001597221">
    <property type="component" value="Unassembled WGS sequence"/>
</dbReference>
<name>A0ABW4HRP5_9BACI</name>
<comment type="caution">
    <text evidence="1">The sequence shown here is derived from an EMBL/GenBank/DDBJ whole genome shotgun (WGS) entry which is preliminary data.</text>
</comment>
<dbReference type="Gene3D" id="1.20.1660.10">
    <property type="entry name" value="Hypothetical protein (EF3068)"/>
    <property type="match status" value="1"/>
</dbReference>
<dbReference type="PANTHER" id="PTHR34070">
    <property type="entry name" value="ARMADILLO-TYPE FOLD"/>
    <property type="match status" value="1"/>
</dbReference>
<proteinExistence type="predicted"/>
<dbReference type="SUPFAM" id="SSF48371">
    <property type="entry name" value="ARM repeat"/>
    <property type="match status" value="1"/>
</dbReference>
<evidence type="ECO:0000313" key="1">
    <source>
        <dbReference type="EMBL" id="MFD1608294.1"/>
    </source>
</evidence>
<dbReference type="PANTHER" id="PTHR34070:SF1">
    <property type="entry name" value="DNA ALKYLATION REPAIR PROTEIN"/>
    <property type="match status" value="1"/>
</dbReference>
<dbReference type="RefSeq" id="WP_251510427.1">
    <property type="nucleotide sequence ID" value="NZ_JAMBON010000001.1"/>
</dbReference>
<keyword evidence="2" id="KW-1185">Reference proteome</keyword>
<evidence type="ECO:0000313" key="2">
    <source>
        <dbReference type="Proteomes" id="UP001597221"/>
    </source>
</evidence>
<dbReference type="InterPro" id="IPR014825">
    <property type="entry name" value="DNA_alkylation"/>
</dbReference>
<dbReference type="CDD" id="cd07064">
    <property type="entry name" value="AlkD_like_1"/>
    <property type="match status" value="1"/>
</dbReference>
<reference evidence="2" key="1">
    <citation type="journal article" date="2019" name="Int. J. Syst. Evol. Microbiol.">
        <title>The Global Catalogue of Microorganisms (GCM) 10K type strain sequencing project: providing services to taxonomists for standard genome sequencing and annotation.</title>
        <authorList>
            <consortium name="The Broad Institute Genomics Platform"/>
            <consortium name="The Broad Institute Genome Sequencing Center for Infectious Disease"/>
            <person name="Wu L."/>
            <person name="Ma J."/>
        </authorList>
    </citation>
    <scope>NUCLEOTIDE SEQUENCE [LARGE SCALE GENOMIC DNA]</scope>
    <source>
        <strain evidence="2">CGMCC 1.12376</strain>
    </source>
</reference>
<protein>
    <submittedName>
        <fullName evidence="1">DNA alkylation repair protein</fullName>
    </submittedName>
</protein>
<sequence length="220" mass="26576">MDYIEYIQQLFNEHEDKENAFHMEKYMRNKFPFLGIKTPLRRKLMQQFLKESGIRKEKFQRTFVRSLWNLKEREYQYAALDYIGVSLEKLDKSDISLMEELITSKSWWDTVDMLAQKAVGKISRSFPGVIEENIEFWNDSDHLWLQRSAILFQLKYKEQTNEDLLYRYIITHSQSKEFFIQKAIGWALREYSKTNPDSVRQFMEKHPLSKLSVREGSKYI</sequence>
<accession>A0ABW4HRP5</accession>
<dbReference type="Gene3D" id="1.25.40.290">
    <property type="entry name" value="ARM repeat domains"/>
    <property type="match status" value="1"/>
</dbReference>
<organism evidence="1 2">
    <name type="scientific">Oceanobacillus luteolus</name>
    <dbReference type="NCBI Taxonomy" id="1274358"/>
    <lineage>
        <taxon>Bacteria</taxon>
        <taxon>Bacillati</taxon>
        <taxon>Bacillota</taxon>
        <taxon>Bacilli</taxon>
        <taxon>Bacillales</taxon>
        <taxon>Bacillaceae</taxon>
        <taxon>Oceanobacillus</taxon>
    </lineage>
</organism>
<dbReference type="InterPro" id="IPR016024">
    <property type="entry name" value="ARM-type_fold"/>
</dbReference>
<dbReference type="EMBL" id="JBHUDE010000049">
    <property type="protein sequence ID" value="MFD1608294.1"/>
    <property type="molecule type" value="Genomic_DNA"/>
</dbReference>
<dbReference type="Pfam" id="PF08713">
    <property type="entry name" value="DNA_alkylation"/>
    <property type="match status" value="1"/>
</dbReference>